<dbReference type="OrthoDB" id="533763at2759"/>
<dbReference type="SUPFAM" id="SSF48452">
    <property type="entry name" value="TPR-like"/>
    <property type="match status" value="1"/>
</dbReference>
<comment type="caution">
    <text evidence="6">The sequence shown here is derived from an EMBL/GenBank/DDBJ whole genome shotgun (WGS) entry which is preliminary data.</text>
</comment>
<gene>
    <name evidence="6" type="ORF">FRX31_007751</name>
</gene>
<feature type="region of interest" description="Disordered" evidence="4">
    <location>
        <begin position="38"/>
        <end position="129"/>
    </location>
</feature>
<organism evidence="6 7">
    <name type="scientific">Thalictrum thalictroides</name>
    <name type="common">Rue-anemone</name>
    <name type="synonym">Anemone thalictroides</name>
    <dbReference type="NCBI Taxonomy" id="46969"/>
    <lineage>
        <taxon>Eukaryota</taxon>
        <taxon>Viridiplantae</taxon>
        <taxon>Streptophyta</taxon>
        <taxon>Embryophyta</taxon>
        <taxon>Tracheophyta</taxon>
        <taxon>Spermatophyta</taxon>
        <taxon>Magnoliopsida</taxon>
        <taxon>Ranunculales</taxon>
        <taxon>Ranunculaceae</taxon>
        <taxon>Thalictroideae</taxon>
        <taxon>Thalictrum</taxon>
    </lineage>
</organism>
<dbReference type="GO" id="GO:0030544">
    <property type="term" value="F:Hsp70 protein binding"/>
    <property type="evidence" value="ECO:0007669"/>
    <property type="project" value="TreeGrafter"/>
</dbReference>
<dbReference type="FunFam" id="1.25.40.10:FF:000112">
    <property type="entry name" value="FAM10 family protein"/>
    <property type="match status" value="1"/>
</dbReference>
<dbReference type="Pfam" id="PF17830">
    <property type="entry name" value="STI1-HOP_DP"/>
    <property type="match status" value="1"/>
</dbReference>
<dbReference type="InterPro" id="IPR041243">
    <property type="entry name" value="STI1/HOP_DP"/>
</dbReference>
<feature type="repeat" description="TPR" evidence="3">
    <location>
        <begin position="119"/>
        <end position="152"/>
    </location>
</feature>
<dbReference type="Pfam" id="PF14559">
    <property type="entry name" value="TPR_19"/>
    <property type="match status" value="1"/>
</dbReference>
<dbReference type="Pfam" id="PF18253">
    <property type="entry name" value="HipN"/>
    <property type="match status" value="1"/>
</dbReference>
<dbReference type="Gene3D" id="1.25.40.10">
    <property type="entry name" value="Tetratricopeptide repeat domain"/>
    <property type="match status" value="1"/>
</dbReference>
<dbReference type="Gene3D" id="6.10.250.3420">
    <property type="match status" value="1"/>
</dbReference>
<dbReference type="SMART" id="SM00727">
    <property type="entry name" value="STI1"/>
    <property type="match status" value="1"/>
</dbReference>
<evidence type="ECO:0000313" key="6">
    <source>
        <dbReference type="EMBL" id="KAF5202665.1"/>
    </source>
</evidence>
<evidence type="ECO:0000259" key="5">
    <source>
        <dbReference type="SMART" id="SM00727"/>
    </source>
</evidence>
<feature type="region of interest" description="Disordered" evidence="4">
    <location>
        <begin position="240"/>
        <end position="311"/>
    </location>
</feature>
<reference evidence="6 7" key="1">
    <citation type="submission" date="2020-06" db="EMBL/GenBank/DDBJ databases">
        <title>Transcriptomic and genomic resources for Thalictrum thalictroides and T. hernandezii: Facilitating candidate gene discovery in an emerging model plant lineage.</title>
        <authorList>
            <person name="Arias T."/>
            <person name="Riano-Pachon D.M."/>
            <person name="Di Stilio V.S."/>
        </authorList>
    </citation>
    <scope>NUCLEOTIDE SEQUENCE [LARGE SCALE GENOMIC DNA]</scope>
    <source>
        <strain evidence="7">cv. WT478/WT964</strain>
        <tissue evidence="6">Leaves</tissue>
    </source>
</reference>
<dbReference type="Gene3D" id="1.10.260.100">
    <property type="match status" value="1"/>
</dbReference>
<evidence type="ECO:0000256" key="2">
    <source>
        <dbReference type="ARBA" id="ARBA00022803"/>
    </source>
</evidence>
<dbReference type="CDD" id="cd14438">
    <property type="entry name" value="Hip_N"/>
    <property type="match status" value="1"/>
</dbReference>
<dbReference type="InterPro" id="IPR034649">
    <property type="entry name" value="Hip_N"/>
</dbReference>
<name>A0A7J6X1E9_THATH</name>
<keyword evidence="2 3" id="KW-0802">TPR repeat</keyword>
<dbReference type="InterPro" id="IPR019734">
    <property type="entry name" value="TPR_rpt"/>
</dbReference>
<evidence type="ECO:0000313" key="7">
    <source>
        <dbReference type="Proteomes" id="UP000554482"/>
    </source>
</evidence>
<dbReference type="PANTHER" id="PTHR45883:SF2">
    <property type="entry name" value="HSC70-INTERACTING PROTEIN"/>
    <property type="match status" value="1"/>
</dbReference>
<dbReference type="PANTHER" id="PTHR45883">
    <property type="entry name" value="HSC70-INTERACTING PROTEIN"/>
    <property type="match status" value="1"/>
</dbReference>
<keyword evidence="7" id="KW-1185">Reference proteome</keyword>
<evidence type="ECO:0000256" key="3">
    <source>
        <dbReference type="PROSITE-ProRule" id="PRU00339"/>
    </source>
</evidence>
<proteinExistence type="predicted"/>
<dbReference type="InterPro" id="IPR006636">
    <property type="entry name" value="STI1_HS-bd"/>
</dbReference>
<feature type="compositionally biased region" description="Gly residues" evidence="4">
    <location>
        <begin position="287"/>
        <end position="311"/>
    </location>
</feature>
<evidence type="ECO:0000256" key="1">
    <source>
        <dbReference type="ARBA" id="ARBA00022737"/>
    </source>
</evidence>
<accession>A0A7J6X1E9</accession>
<dbReference type="GO" id="GO:0000118">
    <property type="term" value="C:histone deacetylase complex"/>
    <property type="evidence" value="ECO:0007669"/>
    <property type="project" value="UniProtKB-ARBA"/>
</dbReference>
<dbReference type="InterPro" id="IPR011990">
    <property type="entry name" value="TPR-like_helical_dom_sf"/>
</dbReference>
<evidence type="ECO:0000256" key="4">
    <source>
        <dbReference type="SAM" id="MobiDB-lite"/>
    </source>
</evidence>
<dbReference type="GO" id="GO:0046983">
    <property type="term" value="F:protein dimerization activity"/>
    <property type="evidence" value="ECO:0007669"/>
    <property type="project" value="InterPro"/>
</dbReference>
<feature type="compositionally biased region" description="Basic and acidic residues" evidence="4">
    <location>
        <begin position="240"/>
        <end position="259"/>
    </location>
</feature>
<protein>
    <submittedName>
        <fullName evidence="6">Hsc70-interacting protein</fullName>
    </submittedName>
</protein>
<dbReference type="AlphaFoldDB" id="A0A7J6X1E9"/>
<dbReference type="PROSITE" id="PS50005">
    <property type="entry name" value="TPR"/>
    <property type="match status" value="2"/>
</dbReference>
<dbReference type="FunFam" id="6.10.250.3420:FF:000001">
    <property type="entry name" value="Hsc70-interacting protein-like protein"/>
    <property type="match status" value="1"/>
</dbReference>
<sequence length="420" mass="44640">MDAAKLNQLKHFVEQCKANPSLLKDPSLSFFKDYLESLGGKIPGESPRNTKFEVESDDDDEGLDAEEDSDPVQEQGYESDEIVESDIELEGDVVEADNDPPQKMGDSSVEVTEESRDASQSAKGQAMEAISEGKFEEAIQHLTEAISLNPTSAIMYATRASVYIKMKKPNAAIRDADAALEINPDSAKGYKSRGIARSMLGHWAEAAKDLHLASTIDYDEEISAVLKKVEPNAHKIEEHRRKYDRLRKEKEDRRNERERQRRRAAAQAAYEKAKKKEQSSSTRRPGGFPGAGGMPGGFPGAGGMPGGFPGAGGMPGGFPGAGGMPGGFPGAGGMPGGFPGAGGMPGGFPGAGGMPGGMPGGVDMSKILNDPELMTAFQDPEVMAALQDVMKNPANIAKHQANPKVAPIITKMMGKFGGSQ</sequence>
<keyword evidence="1" id="KW-0677">Repeat</keyword>
<dbReference type="SMART" id="SM00028">
    <property type="entry name" value="TPR"/>
    <property type="match status" value="3"/>
</dbReference>
<feature type="repeat" description="TPR" evidence="3">
    <location>
        <begin position="153"/>
        <end position="186"/>
    </location>
</feature>
<feature type="domain" description="STI1" evidence="5">
    <location>
        <begin position="370"/>
        <end position="409"/>
    </location>
</feature>
<dbReference type="EMBL" id="JABWDY010007784">
    <property type="protein sequence ID" value="KAF5202665.1"/>
    <property type="molecule type" value="Genomic_DNA"/>
</dbReference>
<dbReference type="Proteomes" id="UP000554482">
    <property type="component" value="Unassembled WGS sequence"/>
</dbReference>
<feature type="compositionally biased region" description="Acidic residues" evidence="4">
    <location>
        <begin position="55"/>
        <end position="98"/>
    </location>
</feature>